<organism evidence="3 4">
    <name type="scientific">Cuscuta europaea</name>
    <name type="common">European dodder</name>
    <dbReference type="NCBI Taxonomy" id="41803"/>
    <lineage>
        <taxon>Eukaryota</taxon>
        <taxon>Viridiplantae</taxon>
        <taxon>Streptophyta</taxon>
        <taxon>Embryophyta</taxon>
        <taxon>Tracheophyta</taxon>
        <taxon>Spermatophyta</taxon>
        <taxon>Magnoliopsida</taxon>
        <taxon>eudicotyledons</taxon>
        <taxon>Gunneridae</taxon>
        <taxon>Pentapetalae</taxon>
        <taxon>asterids</taxon>
        <taxon>lamiids</taxon>
        <taxon>Solanales</taxon>
        <taxon>Convolvulaceae</taxon>
        <taxon>Cuscuteae</taxon>
        <taxon>Cuscuta</taxon>
        <taxon>Cuscuta subgen. Cuscuta</taxon>
    </lineage>
</organism>
<dbReference type="AlphaFoldDB" id="A0A9P0YYF1"/>
<comment type="caution">
    <text evidence="3">The sequence shown here is derived from an EMBL/GenBank/DDBJ whole genome shotgun (WGS) entry which is preliminary data.</text>
</comment>
<protein>
    <submittedName>
        <fullName evidence="3">Uncharacterized protein</fullName>
    </submittedName>
</protein>
<feature type="compositionally biased region" description="Pro residues" evidence="2">
    <location>
        <begin position="356"/>
        <end position="367"/>
    </location>
</feature>
<evidence type="ECO:0000256" key="1">
    <source>
        <dbReference type="SAM" id="Coils"/>
    </source>
</evidence>
<evidence type="ECO:0000313" key="3">
    <source>
        <dbReference type="EMBL" id="CAH9080222.1"/>
    </source>
</evidence>
<accession>A0A9P0YYF1</accession>
<keyword evidence="4" id="KW-1185">Reference proteome</keyword>
<keyword evidence="1" id="KW-0175">Coiled coil</keyword>
<feature type="compositionally biased region" description="Low complexity" evidence="2">
    <location>
        <begin position="346"/>
        <end position="355"/>
    </location>
</feature>
<proteinExistence type="predicted"/>
<feature type="region of interest" description="Disordered" evidence="2">
    <location>
        <begin position="337"/>
        <end position="376"/>
    </location>
</feature>
<gene>
    <name evidence="3" type="ORF">CEURO_LOCUS7368</name>
</gene>
<evidence type="ECO:0000256" key="2">
    <source>
        <dbReference type="SAM" id="MobiDB-lite"/>
    </source>
</evidence>
<dbReference type="Proteomes" id="UP001152484">
    <property type="component" value="Unassembled WGS sequence"/>
</dbReference>
<evidence type="ECO:0000313" key="4">
    <source>
        <dbReference type="Proteomes" id="UP001152484"/>
    </source>
</evidence>
<name>A0A9P0YYF1_CUSEU</name>
<dbReference type="EMBL" id="CAMAPE010000013">
    <property type="protein sequence ID" value="CAH9080222.1"/>
    <property type="molecule type" value="Genomic_DNA"/>
</dbReference>
<dbReference type="OrthoDB" id="1313172at2759"/>
<feature type="coiled-coil region" evidence="1">
    <location>
        <begin position="459"/>
        <end position="486"/>
    </location>
</feature>
<sequence length="511" mass="57859">MAQNLKIRLQQLEADYIRVRRWRAWKLAPIANQISTISGMATEEAFSINWLGTSDVSLCVTLYKINQVYIAKKNCLQGEEKAPADFSCSDDEDDDDHHHDDYKGKRKMIIVSDDEDDEEAVNLRNAIKISKIDLFRGARGTSNQLQQEEASTSKLLQYKDYSVTIQLDDQAAESEEKAGGSQATSPILDEHPACLQPCALKEELLQEIRACEKRMLTHAAAQQEASQNALLGSLINIDQLLQQVKSQQEAAATTQKLQEEHLLQLQQIYKEKMLPKFKTIDAAMIKGMIWLAGQFYDAHQGRQMPAKLSREYQQHLDAGNITNMNNRLAELNEARRRAREAKMSLQQPPAAQQPTPQMPPTHEPQPEPQNQLSTQALSQLQDAYTKLERQLKEDTLRLSHGLRLMKQTHDEDTEKLHKTHQGMQNVIELLYASSKDAFIQQTNAISDLAKTVDKTSIKLSSKEEDIISLRNELTELQNRVAIIATEVTPNDAKKREAIQKAARKLNGHPQV</sequence>
<reference evidence="3" key="1">
    <citation type="submission" date="2022-07" db="EMBL/GenBank/DDBJ databases">
        <authorList>
            <person name="Macas J."/>
            <person name="Novak P."/>
            <person name="Neumann P."/>
        </authorList>
    </citation>
    <scope>NUCLEOTIDE SEQUENCE</scope>
</reference>